<dbReference type="SMART" id="SM00388">
    <property type="entry name" value="HisKA"/>
    <property type="match status" value="1"/>
</dbReference>
<evidence type="ECO:0000313" key="8">
    <source>
        <dbReference type="EMBL" id="PWJ42039.1"/>
    </source>
</evidence>
<dbReference type="InterPro" id="IPR004358">
    <property type="entry name" value="Sig_transdc_His_kin-like_C"/>
</dbReference>
<feature type="domain" description="Histidine kinase" evidence="7">
    <location>
        <begin position="230"/>
        <end position="450"/>
    </location>
</feature>
<dbReference type="Pfam" id="PF00512">
    <property type="entry name" value="HisKA"/>
    <property type="match status" value="1"/>
</dbReference>
<dbReference type="SUPFAM" id="SSF47384">
    <property type="entry name" value="Homodimeric domain of signal transducing histidine kinase"/>
    <property type="match status" value="1"/>
</dbReference>
<dbReference type="PANTHER" id="PTHR43547:SF2">
    <property type="entry name" value="HYBRID SIGNAL TRANSDUCTION HISTIDINE KINASE C"/>
    <property type="match status" value="1"/>
</dbReference>
<keyword evidence="3" id="KW-0597">Phosphoprotein</keyword>
<keyword evidence="9" id="KW-1185">Reference proteome</keyword>
<evidence type="ECO:0000313" key="9">
    <source>
        <dbReference type="Proteomes" id="UP000245535"/>
    </source>
</evidence>
<dbReference type="InterPro" id="IPR003661">
    <property type="entry name" value="HisK_dim/P_dom"/>
</dbReference>
<evidence type="ECO:0000256" key="5">
    <source>
        <dbReference type="ARBA" id="ARBA00022777"/>
    </source>
</evidence>
<dbReference type="AlphaFoldDB" id="A0A315ZA39"/>
<accession>A0A315ZA39</accession>
<evidence type="ECO:0000256" key="4">
    <source>
        <dbReference type="ARBA" id="ARBA00022679"/>
    </source>
</evidence>
<dbReference type="CDD" id="cd00082">
    <property type="entry name" value="HisKA"/>
    <property type="match status" value="1"/>
</dbReference>
<evidence type="ECO:0000256" key="1">
    <source>
        <dbReference type="ARBA" id="ARBA00000085"/>
    </source>
</evidence>
<keyword evidence="4" id="KW-0808">Transferase</keyword>
<dbReference type="FunFam" id="3.30.565.10:FF:000006">
    <property type="entry name" value="Sensor histidine kinase WalK"/>
    <property type="match status" value="1"/>
</dbReference>
<evidence type="ECO:0000256" key="6">
    <source>
        <dbReference type="SAM" id="Phobius"/>
    </source>
</evidence>
<name>A0A315ZA39_SEDFL</name>
<dbReference type="GO" id="GO:0000155">
    <property type="term" value="F:phosphorelay sensor kinase activity"/>
    <property type="evidence" value="ECO:0007669"/>
    <property type="project" value="InterPro"/>
</dbReference>
<dbReference type="RefSeq" id="WP_211323805.1">
    <property type="nucleotide sequence ID" value="NZ_QGDO01000003.1"/>
</dbReference>
<dbReference type="Gene3D" id="1.10.287.130">
    <property type="match status" value="1"/>
</dbReference>
<comment type="caution">
    <text evidence="8">The sequence shown here is derived from an EMBL/GenBank/DDBJ whole genome shotgun (WGS) entry which is preliminary data.</text>
</comment>
<feature type="transmembrane region" description="Helical" evidence="6">
    <location>
        <begin position="7"/>
        <end position="29"/>
    </location>
</feature>
<reference evidence="8 9" key="1">
    <citation type="submission" date="2018-03" db="EMBL/GenBank/DDBJ databases">
        <title>Genomic Encyclopedia of Archaeal and Bacterial Type Strains, Phase II (KMG-II): from individual species to whole genera.</title>
        <authorList>
            <person name="Goeker M."/>
        </authorList>
    </citation>
    <scope>NUCLEOTIDE SEQUENCE [LARGE SCALE GENOMIC DNA]</scope>
    <source>
        <strain evidence="8 9">DSM 28229</strain>
    </source>
</reference>
<sequence>MKRKYQVYGIIFLATVATVSLLAIQVNWIGDYYTVEELRFRKKISNLLDDAIDEVASDNLEMGTKIAHFLMSHDSLYNGPLCKKELQEIENDIIERVTLALYKVGIHDPFYLSFIKINHAPYRRQVIWTSQDTPVTESQMEFYRKHSDYFYMESPQEYLDYQRDLGIKAIFLGIRFDNGFYNRVLERETDKFILVPFLFVAILISCLAYTIVIINKQEQLDEIKNSFINNLTHELKTPIFSISLVTKVFRKSIADSKNEKQFKYLDLIEKENNHLKDHVEKVLQITQMAHGKKIELESTHFEIVELIDETLEPFRLIAQENKGKLEFHSSEELIFVHSDKTHIKNIIHNLVDNALKYSENEPEIDVQVEKEGLFYHITVKDHGIGMTSRQQQHVFDMFYRVPTGDLHRVKGFGLGLSYVKLAVEAHKGEIKLKSAPNKGTTVEIKLPIQTV</sequence>
<keyword evidence="6" id="KW-0472">Membrane</keyword>
<proteinExistence type="predicted"/>
<evidence type="ECO:0000259" key="7">
    <source>
        <dbReference type="PROSITE" id="PS50109"/>
    </source>
</evidence>
<dbReference type="Pfam" id="PF02518">
    <property type="entry name" value="HATPase_c"/>
    <property type="match status" value="1"/>
</dbReference>
<dbReference type="SMART" id="SM00387">
    <property type="entry name" value="HATPase_c"/>
    <property type="match status" value="1"/>
</dbReference>
<dbReference type="InterPro" id="IPR005467">
    <property type="entry name" value="His_kinase_dom"/>
</dbReference>
<dbReference type="InterPro" id="IPR036890">
    <property type="entry name" value="HATPase_C_sf"/>
</dbReference>
<dbReference type="PANTHER" id="PTHR43547">
    <property type="entry name" value="TWO-COMPONENT HISTIDINE KINASE"/>
    <property type="match status" value="1"/>
</dbReference>
<dbReference type="SUPFAM" id="SSF55874">
    <property type="entry name" value="ATPase domain of HSP90 chaperone/DNA topoisomerase II/histidine kinase"/>
    <property type="match status" value="1"/>
</dbReference>
<evidence type="ECO:0000256" key="3">
    <source>
        <dbReference type="ARBA" id="ARBA00022553"/>
    </source>
</evidence>
<feature type="transmembrane region" description="Helical" evidence="6">
    <location>
        <begin position="192"/>
        <end position="214"/>
    </location>
</feature>
<keyword evidence="6" id="KW-1133">Transmembrane helix</keyword>
<comment type="catalytic activity">
    <reaction evidence="1">
        <text>ATP + protein L-histidine = ADP + protein N-phospho-L-histidine.</text>
        <dbReference type="EC" id="2.7.13.3"/>
    </reaction>
</comment>
<keyword evidence="5 8" id="KW-0418">Kinase</keyword>
<dbReference type="EC" id="2.7.13.3" evidence="2"/>
<dbReference type="PROSITE" id="PS50109">
    <property type="entry name" value="HIS_KIN"/>
    <property type="match status" value="1"/>
</dbReference>
<keyword evidence="6" id="KW-0812">Transmembrane</keyword>
<gene>
    <name evidence="8" type="ORF">BC781_103289</name>
</gene>
<dbReference type="InterPro" id="IPR003594">
    <property type="entry name" value="HATPase_dom"/>
</dbReference>
<organism evidence="8 9">
    <name type="scientific">Sediminitomix flava</name>
    <dbReference type="NCBI Taxonomy" id="379075"/>
    <lineage>
        <taxon>Bacteria</taxon>
        <taxon>Pseudomonadati</taxon>
        <taxon>Bacteroidota</taxon>
        <taxon>Cytophagia</taxon>
        <taxon>Cytophagales</taxon>
        <taxon>Flammeovirgaceae</taxon>
        <taxon>Sediminitomix</taxon>
    </lineage>
</organism>
<dbReference type="InterPro" id="IPR036097">
    <property type="entry name" value="HisK_dim/P_sf"/>
</dbReference>
<dbReference type="Gene3D" id="3.30.565.10">
    <property type="entry name" value="Histidine kinase-like ATPase, C-terminal domain"/>
    <property type="match status" value="1"/>
</dbReference>
<protein>
    <recommendedName>
        <fullName evidence="2">histidine kinase</fullName>
        <ecNumber evidence="2">2.7.13.3</ecNumber>
    </recommendedName>
</protein>
<evidence type="ECO:0000256" key="2">
    <source>
        <dbReference type="ARBA" id="ARBA00012438"/>
    </source>
</evidence>
<dbReference type="Proteomes" id="UP000245535">
    <property type="component" value="Unassembled WGS sequence"/>
</dbReference>
<dbReference type="EMBL" id="QGDO01000003">
    <property type="protein sequence ID" value="PWJ42039.1"/>
    <property type="molecule type" value="Genomic_DNA"/>
</dbReference>
<dbReference type="PRINTS" id="PR00344">
    <property type="entry name" value="BCTRLSENSOR"/>
</dbReference>